<dbReference type="GO" id="GO:0061630">
    <property type="term" value="F:ubiquitin protein ligase activity"/>
    <property type="evidence" value="ECO:0007669"/>
    <property type="project" value="TreeGrafter"/>
</dbReference>
<dbReference type="GO" id="GO:0016567">
    <property type="term" value="P:protein ubiquitination"/>
    <property type="evidence" value="ECO:0007669"/>
    <property type="project" value="TreeGrafter"/>
</dbReference>
<evidence type="ECO:0000313" key="6">
    <source>
        <dbReference type="Proteomes" id="UP000631114"/>
    </source>
</evidence>
<feature type="transmembrane region" description="Helical" evidence="4">
    <location>
        <begin position="12"/>
        <end position="34"/>
    </location>
</feature>
<dbReference type="GO" id="GO:0008270">
    <property type="term" value="F:zinc ion binding"/>
    <property type="evidence" value="ECO:0007669"/>
    <property type="project" value="UniProtKB-KW"/>
</dbReference>
<keyword evidence="4" id="KW-1133">Transmembrane helix</keyword>
<dbReference type="EMBL" id="JADFTS010000002">
    <property type="protein sequence ID" value="KAF9622020.1"/>
    <property type="molecule type" value="Genomic_DNA"/>
</dbReference>
<comment type="caution">
    <text evidence="5">The sequence shown here is derived from an EMBL/GenBank/DDBJ whole genome shotgun (WGS) entry which is preliminary data.</text>
</comment>
<organism evidence="5 6">
    <name type="scientific">Coptis chinensis</name>
    <dbReference type="NCBI Taxonomy" id="261450"/>
    <lineage>
        <taxon>Eukaryota</taxon>
        <taxon>Viridiplantae</taxon>
        <taxon>Streptophyta</taxon>
        <taxon>Embryophyta</taxon>
        <taxon>Tracheophyta</taxon>
        <taxon>Spermatophyta</taxon>
        <taxon>Magnoliopsida</taxon>
        <taxon>Ranunculales</taxon>
        <taxon>Ranunculaceae</taxon>
        <taxon>Coptidoideae</taxon>
        <taxon>Coptis</taxon>
    </lineage>
</organism>
<sequence length="103" mass="11410">GDVNAWFIEVSFVARSVTYITILGLNVLVVLLALEYLGACEGQRTSDGVTKAYPLKPEKTKKFTHGTNEEDAESGKCSSSENLYERKICVICYNAQRNSFLVP</sequence>
<evidence type="ECO:0000256" key="1">
    <source>
        <dbReference type="ARBA" id="ARBA00022723"/>
    </source>
</evidence>
<evidence type="ECO:0000256" key="2">
    <source>
        <dbReference type="ARBA" id="ARBA00022771"/>
    </source>
</evidence>
<evidence type="ECO:0000256" key="3">
    <source>
        <dbReference type="ARBA" id="ARBA00022833"/>
    </source>
</evidence>
<keyword evidence="2" id="KW-0863">Zinc-finger</keyword>
<proteinExistence type="predicted"/>
<keyword evidence="4" id="KW-0472">Membrane</keyword>
<gene>
    <name evidence="5" type="ORF">IFM89_029240</name>
</gene>
<dbReference type="PANTHER" id="PTHR46858:SF6">
    <property type="entry name" value="LIGASE, PUTATIVE-RELATED"/>
    <property type="match status" value="1"/>
</dbReference>
<keyword evidence="4" id="KW-0812">Transmembrane</keyword>
<name>A0A835IQF5_9MAGN</name>
<accession>A0A835IQF5</accession>
<keyword evidence="6" id="KW-1185">Reference proteome</keyword>
<protein>
    <submittedName>
        <fullName evidence="5">Uncharacterized protein</fullName>
    </submittedName>
</protein>
<dbReference type="OrthoDB" id="3045089at2759"/>
<keyword evidence="3" id="KW-0862">Zinc</keyword>
<dbReference type="PANTHER" id="PTHR46858">
    <property type="entry name" value="OS05G0521000 PROTEIN"/>
    <property type="match status" value="1"/>
</dbReference>
<feature type="non-terminal residue" evidence="5">
    <location>
        <position position="1"/>
    </location>
</feature>
<evidence type="ECO:0000313" key="5">
    <source>
        <dbReference type="EMBL" id="KAF9622020.1"/>
    </source>
</evidence>
<evidence type="ECO:0000256" key="4">
    <source>
        <dbReference type="SAM" id="Phobius"/>
    </source>
</evidence>
<dbReference type="AlphaFoldDB" id="A0A835IQF5"/>
<keyword evidence="1" id="KW-0479">Metal-binding</keyword>
<dbReference type="Proteomes" id="UP000631114">
    <property type="component" value="Unassembled WGS sequence"/>
</dbReference>
<reference evidence="5 6" key="1">
    <citation type="submission" date="2020-10" db="EMBL/GenBank/DDBJ databases">
        <title>The Coptis chinensis genome and diversification of protoberbering-type alkaloids.</title>
        <authorList>
            <person name="Wang B."/>
            <person name="Shu S."/>
            <person name="Song C."/>
            <person name="Liu Y."/>
        </authorList>
    </citation>
    <scope>NUCLEOTIDE SEQUENCE [LARGE SCALE GENOMIC DNA]</scope>
    <source>
        <strain evidence="5">HL-2020</strain>
        <tissue evidence="5">Leaf</tissue>
    </source>
</reference>